<proteinExistence type="predicted"/>
<reference evidence="1 2" key="1">
    <citation type="journal article" date="2015" name="BMC Genomics">
        <title>Genome mining reveals unlocked bioactive potential of marine Gram-negative bacteria.</title>
        <authorList>
            <person name="Machado H."/>
            <person name="Sonnenschein E.C."/>
            <person name="Melchiorsen J."/>
            <person name="Gram L."/>
        </authorList>
    </citation>
    <scope>NUCLEOTIDE SEQUENCE [LARGE SCALE GENOMIC DNA]</scope>
    <source>
        <strain evidence="1 2">S4054</strain>
    </source>
</reference>
<dbReference type="Proteomes" id="UP000033434">
    <property type="component" value="Unassembled WGS sequence"/>
</dbReference>
<dbReference type="EMBL" id="AUXW01000113">
    <property type="protein sequence ID" value="KKE84711.1"/>
    <property type="molecule type" value="Genomic_DNA"/>
</dbReference>
<name>A0A0F6AFY2_9GAMM</name>
<protein>
    <submittedName>
        <fullName evidence="1">Uncharacterized protein</fullName>
    </submittedName>
</protein>
<comment type="caution">
    <text evidence="1">The sequence shown here is derived from an EMBL/GenBank/DDBJ whole genome shotgun (WGS) entry which is preliminary data.</text>
</comment>
<dbReference type="PATRIC" id="fig|1129367.4.peg.1326"/>
<accession>A0A0F6AFY2</accession>
<gene>
    <name evidence="1" type="ORF">N479_07905</name>
</gene>
<evidence type="ECO:0000313" key="2">
    <source>
        <dbReference type="Proteomes" id="UP000033434"/>
    </source>
</evidence>
<evidence type="ECO:0000313" key="1">
    <source>
        <dbReference type="EMBL" id="KKE84711.1"/>
    </source>
</evidence>
<organism evidence="1 2">
    <name type="scientific">Pseudoalteromonas luteoviolacea S4054</name>
    <dbReference type="NCBI Taxonomy" id="1129367"/>
    <lineage>
        <taxon>Bacteria</taxon>
        <taxon>Pseudomonadati</taxon>
        <taxon>Pseudomonadota</taxon>
        <taxon>Gammaproteobacteria</taxon>
        <taxon>Alteromonadales</taxon>
        <taxon>Pseudoalteromonadaceae</taxon>
        <taxon>Pseudoalteromonas</taxon>
    </lineage>
</organism>
<dbReference type="AlphaFoldDB" id="A0A0F6AFY2"/>
<dbReference type="RefSeq" id="WP_155401352.1">
    <property type="nucleotide sequence ID" value="NZ_AUXW01000113.1"/>
</dbReference>
<sequence>MLVTKNKKVKASYFGKELKSKSVLEKISGGRGGGSIVLVDENGRIT</sequence>